<name>A0A8J3E292_9BACL</name>
<dbReference type="NCBIfam" id="NF010066">
    <property type="entry name" value="PRK13546.1"/>
    <property type="match status" value="1"/>
</dbReference>
<dbReference type="PANTHER" id="PTHR46743">
    <property type="entry name" value="TEICHOIC ACIDS EXPORT ATP-BINDING PROTEIN TAGH"/>
    <property type="match status" value="1"/>
</dbReference>
<keyword evidence="5" id="KW-0067">ATP-binding</keyword>
<dbReference type="InterPro" id="IPR027417">
    <property type="entry name" value="P-loop_NTPase"/>
</dbReference>
<dbReference type="InterPro" id="IPR003593">
    <property type="entry name" value="AAA+_ATPase"/>
</dbReference>
<evidence type="ECO:0000256" key="9">
    <source>
        <dbReference type="SAM" id="Phobius"/>
    </source>
</evidence>
<dbReference type="PANTHER" id="PTHR46743:SF2">
    <property type="entry name" value="TEICHOIC ACIDS EXPORT ATP-BINDING PROTEIN TAGH"/>
    <property type="match status" value="1"/>
</dbReference>
<dbReference type="InterPro" id="IPR015860">
    <property type="entry name" value="ABC_transpr_TagH-like"/>
</dbReference>
<dbReference type="InterPro" id="IPR050683">
    <property type="entry name" value="Bact_Polysacc_Export_ATP-bd"/>
</dbReference>
<comment type="similarity">
    <text evidence="1">Belongs to the ABC transporter superfamily.</text>
</comment>
<keyword evidence="9" id="KW-1133">Transmembrane helix</keyword>
<dbReference type="PROSITE" id="PS00211">
    <property type="entry name" value="ABC_TRANSPORTER_1"/>
    <property type="match status" value="1"/>
</dbReference>
<dbReference type="Gene3D" id="3.40.50.300">
    <property type="entry name" value="P-loop containing nucleotide triphosphate hydrolases"/>
    <property type="match status" value="1"/>
</dbReference>
<accession>A0A8J3E292</accession>
<dbReference type="GO" id="GO:0005524">
    <property type="term" value="F:ATP binding"/>
    <property type="evidence" value="ECO:0007669"/>
    <property type="project" value="UniProtKB-KW"/>
</dbReference>
<dbReference type="InterPro" id="IPR003439">
    <property type="entry name" value="ABC_transporter-like_ATP-bd"/>
</dbReference>
<evidence type="ECO:0008006" key="14">
    <source>
        <dbReference type="Google" id="ProtNLM"/>
    </source>
</evidence>
<dbReference type="AlphaFoldDB" id="A0A8J3E292"/>
<gene>
    <name evidence="12" type="ORF">GCM10011391_39480</name>
</gene>
<reference evidence="12" key="2">
    <citation type="submission" date="2020-09" db="EMBL/GenBank/DDBJ databases">
        <authorList>
            <person name="Sun Q."/>
            <person name="Zhou Y."/>
        </authorList>
    </citation>
    <scope>NUCLEOTIDE SEQUENCE</scope>
    <source>
        <strain evidence="12">CGMCC 1.15371</strain>
    </source>
</reference>
<dbReference type="GO" id="GO:0016020">
    <property type="term" value="C:membrane"/>
    <property type="evidence" value="ECO:0007669"/>
    <property type="project" value="InterPro"/>
</dbReference>
<evidence type="ECO:0000256" key="2">
    <source>
        <dbReference type="ARBA" id="ARBA00022448"/>
    </source>
</evidence>
<dbReference type="GO" id="GO:0016887">
    <property type="term" value="F:ATP hydrolysis activity"/>
    <property type="evidence" value="ECO:0007669"/>
    <property type="project" value="InterPro"/>
</dbReference>
<proteinExistence type="inferred from homology"/>
<evidence type="ECO:0000259" key="10">
    <source>
        <dbReference type="PROSITE" id="PS50893"/>
    </source>
</evidence>
<evidence type="ECO:0000313" key="13">
    <source>
        <dbReference type="Proteomes" id="UP000628775"/>
    </source>
</evidence>
<dbReference type="Proteomes" id="UP000628775">
    <property type="component" value="Unassembled WGS sequence"/>
</dbReference>
<dbReference type="Pfam" id="PF08239">
    <property type="entry name" value="SH3_3"/>
    <property type="match status" value="1"/>
</dbReference>
<feature type="region of interest" description="Disordered" evidence="8">
    <location>
        <begin position="278"/>
        <end position="297"/>
    </location>
</feature>
<keyword evidence="3" id="KW-1003">Cell membrane</keyword>
<keyword evidence="7 9" id="KW-0472">Membrane</keyword>
<comment type="caution">
    <text evidence="12">The sequence shown here is derived from an EMBL/GenBank/DDBJ whole genome shotgun (WGS) entry which is preliminary data.</text>
</comment>
<dbReference type="FunFam" id="3.40.50.300:FF:003010">
    <property type="entry name" value="Teichoic acids export ATP-binding protein TagH"/>
    <property type="match status" value="1"/>
</dbReference>
<keyword evidence="13" id="KW-1185">Reference proteome</keyword>
<keyword evidence="9" id="KW-0812">Transmembrane</keyword>
<keyword evidence="2" id="KW-0813">Transport</keyword>
<organism evidence="12 13">
    <name type="scientific">Pullulanibacillus camelliae</name>
    <dbReference type="NCBI Taxonomy" id="1707096"/>
    <lineage>
        <taxon>Bacteria</taxon>
        <taxon>Bacillati</taxon>
        <taxon>Bacillota</taxon>
        <taxon>Bacilli</taxon>
        <taxon>Bacillales</taxon>
        <taxon>Sporolactobacillaceae</taxon>
        <taxon>Pullulanibacillus</taxon>
    </lineage>
</organism>
<dbReference type="SMART" id="SM00382">
    <property type="entry name" value="AAA"/>
    <property type="match status" value="1"/>
</dbReference>
<keyword evidence="4" id="KW-0547">Nucleotide-binding</keyword>
<evidence type="ECO:0000256" key="6">
    <source>
        <dbReference type="ARBA" id="ARBA00022967"/>
    </source>
</evidence>
<dbReference type="CDD" id="cd03220">
    <property type="entry name" value="ABC_KpsT_Wzt"/>
    <property type="match status" value="1"/>
</dbReference>
<protein>
    <recommendedName>
        <fullName evidence="14">Teichoic acids export ATP-binding protein TagH</fullName>
    </recommendedName>
</protein>
<sequence length="586" mass="64960">MTSSVVVKNVTKCYKMYNKNSDKILDIFLGNKGEEFYALRGVTFTAEKGDVIGIIGVNGSGKSTLSNIISGVIPPTEGTVKSKGSTSLIAIASGLKSELTGRENIELKCLMLGFSKKEIRKLEPEIIEFAEIGKFIDQPVKSYSSGMKSRLGFAISVTVNPDILVIDEALSVGDQAFADKCLDKMNSFKEQGKTIFFISHSIGQVKKFCDKALWLENGMVRDYGLIDDIVPKYQKFLKEYKQMTPEQKKAFQQDRLNKNDNVQQQELSPSKVLEVKQVESNDIPSRSQERKHKKKRKGNKKRRLFTVIFCLLVICIIGIVGYNSLSAESLNSVKSVFKHEGNSKAKNKAVTDVEDNGNNGKISTNRPVKEAKTEQNVEMAVVSKSQVNLRDKASLNSSIVGSATFGDAFIIKEKQSDPNEDGVNWFKVILPDNSNAWVSSSVVQDVNSTDHEMKAEPTLLSNLLEQRHLPSDLGAISDLFSSTFTKIKKDYSNQIVSQNNTGQLETLNLSSASLVGQTQADTLEQVNIMAINQNYASNSFTNSLGAPVLSDELDGIYVYFEKQLEIKVYVSTNGKMNKITFFKVKK</sequence>
<dbReference type="SUPFAM" id="SSF52540">
    <property type="entry name" value="P-loop containing nucleoside triphosphate hydrolases"/>
    <property type="match status" value="1"/>
</dbReference>
<evidence type="ECO:0000313" key="12">
    <source>
        <dbReference type="EMBL" id="GGE56667.1"/>
    </source>
</evidence>
<dbReference type="PROSITE" id="PS50893">
    <property type="entry name" value="ABC_TRANSPORTER_2"/>
    <property type="match status" value="1"/>
</dbReference>
<keyword evidence="6" id="KW-1278">Translocase</keyword>
<dbReference type="InterPro" id="IPR017871">
    <property type="entry name" value="ABC_transporter-like_CS"/>
</dbReference>
<evidence type="ECO:0000256" key="4">
    <source>
        <dbReference type="ARBA" id="ARBA00022741"/>
    </source>
</evidence>
<dbReference type="InterPro" id="IPR003646">
    <property type="entry name" value="SH3-like_bac-type"/>
</dbReference>
<feature type="domain" description="SH3b" evidence="11">
    <location>
        <begin position="377"/>
        <end position="447"/>
    </location>
</feature>
<dbReference type="GO" id="GO:0140359">
    <property type="term" value="F:ABC-type transporter activity"/>
    <property type="evidence" value="ECO:0007669"/>
    <property type="project" value="InterPro"/>
</dbReference>
<evidence type="ECO:0000256" key="1">
    <source>
        <dbReference type="ARBA" id="ARBA00005417"/>
    </source>
</evidence>
<evidence type="ECO:0000259" key="11">
    <source>
        <dbReference type="PROSITE" id="PS51781"/>
    </source>
</evidence>
<dbReference type="Pfam" id="PF00005">
    <property type="entry name" value="ABC_tran"/>
    <property type="match status" value="1"/>
</dbReference>
<evidence type="ECO:0000256" key="8">
    <source>
        <dbReference type="SAM" id="MobiDB-lite"/>
    </source>
</evidence>
<evidence type="ECO:0000256" key="7">
    <source>
        <dbReference type="ARBA" id="ARBA00023136"/>
    </source>
</evidence>
<dbReference type="EMBL" id="BMIR01000037">
    <property type="protein sequence ID" value="GGE56667.1"/>
    <property type="molecule type" value="Genomic_DNA"/>
</dbReference>
<dbReference type="Gene3D" id="2.30.30.40">
    <property type="entry name" value="SH3 Domains"/>
    <property type="match status" value="1"/>
</dbReference>
<feature type="domain" description="ABC transporter" evidence="10">
    <location>
        <begin position="22"/>
        <end position="242"/>
    </location>
</feature>
<dbReference type="PROSITE" id="PS51781">
    <property type="entry name" value="SH3B"/>
    <property type="match status" value="1"/>
</dbReference>
<reference evidence="12" key="1">
    <citation type="journal article" date="2014" name="Int. J. Syst. Evol. Microbiol.">
        <title>Complete genome sequence of Corynebacterium casei LMG S-19264T (=DSM 44701T), isolated from a smear-ripened cheese.</title>
        <authorList>
            <consortium name="US DOE Joint Genome Institute (JGI-PGF)"/>
            <person name="Walter F."/>
            <person name="Albersmeier A."/>
            <person name="Kalinowski J."/>
            <person name="Ruckert C."/>
        </authorList>
    </citation>
    <scope>NUCLEOTIDE SEQUENCE</scope>
    <source>
        <strain evidence="12">CGMCC 1.15371</strain>
    </source>
</reference>
<evidence type="ECO:0000256" key="5">
    <source>
        <dbReference type="ARBA" id="ARBA00022840"/>
    </source>
</evidence>
<dbReference type="RefSeq" id="WP_188698988.1">
    <property type="nucleotide sequence ID" value="NZ_BMIR01000037.1"/>
</dbReference>
<evidence type="ECO:0000256" key="3">
    <source>
        <dbReference type="ARBA" id="ARBA00022475"/>
    </source>
</evidence>
<feature type="transmembrane region" description="Helical" evidence="9">
    <location>
        <begin position="304"/>
        <end position="325"/>
    </location>
</feature>